<evidence type="ECO:0000256" key="1">
    <source>
        <dbReference type="SAM" id="MobiDB-lite"/>
    </source>
</evidence>
<dbReference type="AlphaFoldDB" id="A0A9W6Z7X8"/>
<keyword evidence="3" id="KW-1185">Reference proteome</keyword>
<comment type="caution">
    <text evidence="2">The sequence shown here is derived from an EMBL/GenBank/DDBJ whole genome shotgun (WGS) entry which is preliminary data.</text>
</comment>
<evidence type="ECO:0000313" key="3">
    <source>
        <dbReference type="Proteomes" id="UP001165082"/>
    </source>
</evidence>
<accession>A0A9W6Z7X8</accession>
<protein>
    <submittedName>
        <fullName evidence="2">Uncharacterized protein</fullName>
    </submittedName>
</protein>
<feature type="region of interest" description="Disordered" evidence="1">
    <location>
        <begin position="71"/>
        <end position="91"/>
    </location>
</feature>
<gene>
    <name evidence="2" type="ORF">TrRE_jg11868</name>
</gene>
<name>A0A9W6Z7X8_9STRA</name>
<dbReference type="EMBL" id="BRXZ01004256">
    <property type="protein sequence ID" value="GMH46223.1"/>
    <property type="molecule type" value="Genomic_DNA"/>
</dbReference>
<reference evidence="2" key="1">
    <citation type="submission" date="2022-07" db="EMBL/GenBank/DDBJ databases">
        <title>Genome analysis of Parmales, a sister group of diatoms, reveals the evolutionary specialization of diatoms from phago-mixotrophs to photoautotrophs.</title>
        <authorList>
            <person name="Ban H."/>
            <person name="Sato S."/>
            <person name="Yoshikawa S."/>
            <person name="Kazumasa Y."/>
            <person name="Nakamura Y."/>
            <person name="Ichinomiya M."/>
            <person name="Saitoh K."/>
            <person name="Sato N."/>
            <person name="Blanc-Mathieu R."/>
            <person name="Endo H."/>
            <person name="Kuwata A."/>
            <person name="Ogata H."/>
        </authorList>
    </citation>
    <scope>NUCLEOTIDE SEQUENCE</scope>
</reference>
<organism evidence="2 3">
    <name type="scientific">Triparma retinervis</name>
    <dbReference type="NCBI Taxonomy" id="2557542"/>
    <lineage>
        <taxon>Eukaryota</taxon>
        <taxon>Sar</taxon>
        <taxon>Stramenopiles</taxon>
        <taxon>Ochrophyta</taxon>
        <taxon>Bolidophyceae</taxon>
        <taxon>Parmales</taxon>
        <taxon>Triparmaceae</taxon>
        <taxon>Triparma</taxon>
    </lineage>
</organism>
<proteinExistence type="predicted"/>
<sequence>MDTGGDETKEIEAWAASLNSCILCNIGETTPVTAAGRQPLRRSGVPCGGSQLCEDFSNIDKYLAQDAVREALGIPPPPGRGGLRAARQSTS</sequence>
<dbReference type="Proteomes" id="UP001165082">
    <property type="component" value="Unassembled WGS sequence"/>
</dbReference>
<evidence type="ECO:0000313" key="2">
    <source>
        <dbReference type="EMBL" id="GMH46223.1"/>
    </source>
</evidence>